<protein>
    <submittedName>
        <fullName evidence="1">Uncharacterized protein</fullName>
    </submittedName>
</protein>
<evidence type="ECO:0000313" key="2">
    <source>
        <dbReference type="Proteomes" id="UP000672009"/>
    </source>
</evidence>
<proteinExistence type="predicted"/>
<dbReference type="RefSeq" id="WP_202717981.1">
    <property type="nucleotide sequence ID" value="NZ_CP072793.1"/>
</dbReference>
<dbReference type="EMBL" id="CP072793">
    <property type="protein sequence ID" value="QTR52401.1"/>
    <property type="molecule type" value="Genomic_DNA"/>
</dbReference>
<name>A0A975IFY1_9GAMM</name>
<gene>
    <name evidence="1" type="ORF">J9260_11750</name>
</gene>
<dbReference type="KEGG" id="tun:J9260_11750"/>
<dbReference type="AlphaFoldDB" id="A0A975IFY1"/>
<evidence type="ECO:0000313" key="1">
    <source>
        <dbReference type="EMBL" id="QTR52401.1"/>
    </source>
</evidence>
<sequence length="86" mass="10112">MQRISITIDNTLKDQLDNTIPKGERARFVAEAIQQALENWHRQQALAMLQNLTRFKVDHDSVETLRHIRQERGEYLAARHQPEPQP</sequence>
<accession>A0A975IFY1</accession>
<organism evidence="1 2">
    <name type="scientific">Thiothrix unzii</name>
    <dbReference type="NCBI Taxonomy" id="111769"/>
    <lineage>
        <taxon>Bacteria</taxon>
        <taxon>Pseudomonadati</taxon>
        <taxon>Pseudomonadota</taxon>
        <taxon>Gammaproteobacteria</taxon>
        <taxon>Thiotrichales</taxon>
        <taxon>Thiotrichaceae</taxon>
        <taxon>Thiothrix</taxon>
    </lineage>
</organism>
<reference evidence="1" key="1">
    <citation type="submission" date="2021-04" db="EMBL/GenBank/DDBJ databases">
        <title>Genomics, taxonomy and metabolism of representatives of sulfur bacteria of the genus Thiothrix: Thiothrix fructosivorans QT, Thiothrix unzii A1T and three new species, Thiothrix subterranea sp. nov., Thiothrix litoralis sp. nov. and 'Candidatus Thiothrix anitrata' sp. nov.</title>
        <authorList>
            <person name="Ravin N.V."/>
            <person name="Smolyakov D."/>
            <person name="Rudenko T.S."/>
            <person name="Mardanov A.V."/>
            <person name="Beletsky A.V."/>
            <person name="Markov N.D."/>
            <person name="Fomenkov A.I."/>
            <person name="Roberts R.J."/>
            <person name="Karnachuk O.V."/>
            <person name="Novikov A."/>
            <person name="Grabovich M.Y."/>
        </authorList>
    </citation>
    <scope>NUCLEOTIDE SEQUENCE</scope>
    <source>
        <strain evidence="1">A1</strain>
    </source>
</reference>
<dbReference type="Proteomes" id="UP000672009">
    <property type="component" value="Chromosome"/>
</dbReference>
<keyword evidence="2" id="KW-1185">Reference proteome</keyword>